<name>A0ABW2RRK7_9BACL</name>
<keyword evidence="2" id="KW-1185">Reference proteome</keyword>
<protein>
    <submittedName>
        <fullName evidence="1">Uncharacterized protein</fullName>
    </submittedName>
</protein>
<gene>
    <name evidence="1" type="ORF">ACFQNG_20695</name>
</gene>
<organism evidence="1 2">
    <name type="scientific">Laceyella putida</name>
    <dbReference type="NCBI Taxonomy" id="110101"/>
    <lineage>
        <taxon>Bacteria</taxon>
        <taxon>Bacillati</taxon>
        <taxon>Bacillota</taxon>
        <taxon>Bacilli</taxon>
        <taxon>Bacillales</taxon>
        <taxon>Thermoactinomycetaceae</taxon>
        <taxon>Laceyella</taxon>
    </lineage>
</organism>
<dbReference type="Proteomes" id="UP001596500">
    <property type="component" value="Unassembled WGS sequence"/>
</dbReference>
<evidence type="ECO:0000313" key="2">
    <source>
        <dbReference type="Proteomes" id="UP001596500"/>
    </source>
</evidence>
<proteinExistence type="predicted"/>
<evidence type="ECO:0000313" key="1">
    <source>
        <dbReference type="EMBL" id="MFC7443481.1"/>
    </source>
</evidence>
<sequence length="176" mass="21059">MRDIVKEAIFLRNDINRLHEIMYSFPDECDEVSEEEIANDEQIFAYHRRVREIGKQLTPEEMTELILHHGFQLDIFPYQVDGKNSDYIKRFEVRFDGLYFPLKREHWNSEQLAWMIKKLHASSIAKNFTMNLDWKSQRLTGSDNGLGDEYVGPDWDWRDYLKQIISNENVVLPEED</sequence>
<comment type="caution">
    <text evidence="1">The sequence shown here is derived from an EMBL/GenBank/DDBJ whole genome shotgun (WGS) entry which is preliminary data.</text>
</comment>
<reference evidence="2" key="1">
    <citation type="journal article" date="2019" name="Int. J. Syst. Evol. Microbiol.">
        <title>The Global Catalogue of Microorganisms (GCM) 10K type strain sequencing project: providing services to taxonomists for standard genome sequencing and annotation.</title>
        <authorList>
            <consortium name="The Broad Institute Genomics Platform"/>
            <consortium name="The Broad Institute Genome Sequencing Center for Infectious Disease"/>
            <person name="Wu L."/>
            <person name="Ma J."/>
        </authorList>
    </citation>
    <scope>NUCLEOTIDE SEQUENCE [LARGE SCALE GENOMIC DNA]</scope>
    <source>
        <strain evidence="2">CGMCC 1.12942</strain>
    </source>
</reference>
<accession>A0ABW2RRK7</accession>
<dbReference type="RefSeq" id="WP_379867812.1">
    <property type="nucleotide sequence ID" value="NZ_JBHTBW010000087.1"/>
</dbReference>
<dbReference type="EMBL" id="JBHTBW010000087">
    <property type="protein sequence ID" value="MFC7443481.1"/>
    <property type="molecule type" value="Genomic_DNA"/>
</dbReference>